<dbReference type="CDD" id="cd00154">
    <property type="entry name" value="Rab"/>
    <property type="match status" value="1"/>
</dbReference>
<gene>
    <name evidence="3" type="ORF">M9Y10_027162</name>
</gene>
<dbReference type="InterPro" id="IPR011009">
    <property type="entry name" value="Kinase-like_dom_sf"/>
</dbReference>
<dbReference type="Pfam" id="PF08238">
    <property type="entry name" value="Sel1"/>
    <property type="match status" value="1"/>
</dbReference>
<keyword evidence="4" id="KW-1185">Reference proteome</keyword>
<dbReference type="PROSITE" id="PS50011">
    <property type="entry name" value="PROTEIN_KINASE_DOM"/>
    <property type="match status" value="1"/>
</dbReference>
<dbReference type="InterPro" id="IPR017441">
    <property type="entry name" value="Protein_kinase_ATP_BS"/>
</dbReference>
<dbReference type="SMART" id="SM00671">
    <property type="entry name" value="SEL1"/>
    <property type="match status" value="2"/>
</dbReference>
<protein>
    <recommendedName>
        <fullName evidence="2">Protein kinase domain-containing protein</fullName>
    </recommendedName>
</protein>
<feature type="domain" description="Protein kinase" evidence="2">
    <location>
        <begin position="20"/>
        <end position="287"/>
    </location>
</feature>
<name>A0ABR2H5P3_9EUKA</name>
<dbReference type="InterPro" id="IPR053215">
    <property type="entry name" value="TKL_Ser/Thr_kinase"/>
</dbReference>
<dbReference type="PANTHER" id="PTHR45756">
    <property type="entry name" value="PALMITOYLTRANSFERASE"/>
    <property type="match status" value="1"/>
</dbReference>
<dbReference type="PRINTS" id="PR00449">
    <property type="entry name" value="RASTRNSFRMNG"/>
</dbReference>
<dbReference type="SMART" id="SM00174">
    <property type="entry name" value="RHO"/>
    <property type="match status" value="1"/>
</dbReference>
<dbReference type="SUPFAM" id="SSF52540">
    <property type="entry name" value="P-loop containing nucleoside triphosphate hydrolases"/>
    <property type="match status" value="2"/>
</dbReference>
<organism evidence="3 4">
    <name type="scientific">Tritrichomonas musculus</name>
    <dbReference type="NCBI Taxonomy" id="1915356"/>
    <lineage>
        <taxon>Eukaryota</taxon>
        <taxon>Metamonada</taxon>
        <taxon>Parabasalia</taxon>
        <taxon>Tritrichomonadida</taxon>
        <taxon>Tritrichomonadidae</taxon>
        <taxon>Tritrichomonas</taxon>
    </lineage>
</organism>
<feature type="binding site" evidence="1">
    <location>
        <position position="47"/>
    </location>
    <ligand>
        <name>ATP</name>
        <dbReference type="ChEBI" id="CHEBI:30616"/>
    </ligand>
</feature>
<dbReference type="SMART" id="SM00173">
    <property type="entry name" value="RAS"/>
    <property type="match status" value="1"/>
</dbReference>
<evidence type="ECO:0000313" key="3">
    <source>
        <dbReference type="EMBL" id="KAK8841540.1"/>
    </source>
</evidence>
<dbReference type="Gene3D" id="3.40.50.300">
    <property type="entry name" value="P-loop containing nucleotide triphosphate hydrolases"/>
    <property type="match status" value="2"/>
</dbReference>
<evidence type="ECO:0000313" key="4">
    <source>
        <dbReference type="Proteomes" id="UP001470230"/>
    </source>
</evidence>
<dbReference type="InterPro" id="IPR027417">
    <property type="entry name" value="P-loop_NTPase"/>
</dbReference>
<dbReference type="InterPro" id="IPR006597">
    <property type="entry name" value="Sel1-like"/>
</dbReference>
<sequence length="818" mass="93456">MAEDLVEELKNVKRFNLDGYTHKKIIGRGGYGVVYLAKKDSHCIIVKDYYSKNTPEYLKSIRREIINLSQFQDPKLIVPFLGISDLDFEGKKLEIPYLILEYEEGGSLKNLLKERKIDDIQKMIILYGISKGIQFIHNIPICHRDINPKNIVLNSHLYPLICDFGLSRIFSKVHVVDGTQTGTPAYESPEMMTDVDLKSDCFLPSDIFSFGTVIYNLITNKEPYEDEFEESRRTSYNIGIFLKKGKRIKLDDSIPSWFRYLITLCWKQDPYERPTIGDVVYLFDAGIAFSLVYEDENGRKEYFDYINKYLHLPAPEMNENTLLEWRDKHLLKDKKEELALVIDFMLADHFKNSDSQTKLGYYYFNGYLVDKDYDKSLSYLKSAAEQNNAKSLFYLSEIYRHGLAEAKIEVDLNEANQLVHESESHGYEQAIQYLAKEKEFKDISKENAPTVVVVGSNGVGKTSFISSIMNIQEPLLFPTTESKTRDYFLPITLQNNQKMYICLQDTSDIKDLSNVSKNPDLVFILFDRTNEQSFLQLDECNNLIREHIISKPKFIILGNKTDLNADKIPNSDANEKAQSFDASYYEISSLTSFNIYLINNKIKSYFSKLNSNVSENQIVVTHLKNTNINESGHLIRSLILGSSGCGKTSFIKYLENDKSETSPSVSPTPVTIDLDLVSLQVMDTVGQEINGSRSILPAFIKCETLFIIMFDITSTSSFNDVNNFYELIDHNVSSNNFKILIFGNKDDEAGKREVSSNEAENKAKSFGAEYIEISCKTGHNIDEAVKKIKDADELLTKGSNNANKILPLDQTRKKCSCK</sequence>
<dbReference type="EMBL" id="JAPFFF010000041">
    <property type="protein sequence ID" value="KAK8841540.1"/>
    <property type="molecule type" value="Genomic_DNA"/>
</dbReference>
<accession>A0ABR2H5P3</accession>
<proteinExistence type="predicted"/>
<dbReference type="InterPro" id="IPR001806">
    <property type="entry name" value="Small_GTPase"/>
</dbReference>
<comment type="caution">
    <text evidence="3">The sequence shown here is derived from an EMBL/GenBank/DDBJ whole genome shotgun (WGS) entry which is preliminary data.</text>
</comment>
<evidence type="ECO:0000259" key="2">
    <source>
        <dbReference type="PROSITE" id="PS50011"/>
    </source>
</evidence>
<dbReference type="InterPro" id="IPR005225">
    <property type="entry name" value="Small_GTP-bd"/>
</dbReference>
<reference evidence="3 4" key="1">
    <citation type="submission" date="2024-04" db="EMBL/GenBank/DDBJ databases">
        <title>Tritrichomonas musculus Genome.</title>
        <authorList>
            <person name="Alves-Ferreira E."/>
            <person name="Grigg M."/>
            <person name="Lorenzi H."/>
            <person name="Galac M."/>
        </authorList>
    </citation>
    <scope>NUCLEOTIDE SEQUENCE [LARGE SCALE GENOMIC DNA]</scope>
    <source>
        <strain evidence="3 4">EAF2021</strain>
    </source>
</reference>
<dbReference type="Gene3D" id="1.10.510.10">
    <property type="entry name" value="Transferase(Phosphotransferase) domain 1"/>
    <property type="match status" value="1"/>
</dbReference>
<keyword evidence="1" id="KW-0067">ATP-binding</keyword>
<dbReference type="Pfam" id="PF00071">
    <property type="entry name" value="Ras"/>
    <property type="match status" value="2"/>
</dbReference>
<dbReference type="Pfam" id="PF00069">
    <property type="entry name" value="Pkinase"/>
    <property type="match status" value="1"/>
</dbReference>
<dbReference type="SMART" id="SM00175">
    <property type="entry name" value="RAB"/>
    <property type="match status" value="1"/>
</dbReference>
<dbReference type="PROSITE" id="PS51419">
    <property type="entry name" value="RAB"/>
    <property type="match status" value="2"/>
</dbReference>
<dbReference type="PROSITE" id="PS00107">
    <property type="entry name" value="PROTEIN_KINASE_ATP"/>
    <property type="match status" value="1"/>
</dbReference>
<dbReference type="SUPFAM" id="SSF81901">
    <property type="entry name" value="HCP-like"/>
    <property type="match status" value="1"/>
</dbReference>
<dbReference type="NCBIfam" id="TIGR00231">
    <property type="entry name" value="small_GTP"/>
    <property type="match status" value="1"/>
</dbReference>
<dbReference type="Gene3D" id="1.25.40.10">
    <property type="entry name" value="Tetratricopeptide repeat domain"/>
    <property type="match status" value="1"/>
</dbReference>
<dbReference type="Proteomes" id="UP001470230">
    <property type="component" value="Unassembled WGS sequence"/>
</dbReference>
<dbReference type="PANTHER" id="PTHR45756:SF1">
    <property type="entry name" value="PROTEIN KINASE DOMAIN CONTAINING PROTEIN"/>
    <property type="match status" value="1"/>
</dbReference>
<evidence type="ECO:0000256" key="1">
    <source>
        <dbReference type="PROSITE-ProRule" id="PRU10141"/>
    </source>
</evidence>
<dbReference type="PROSITE" id="PS51421">
    <property type="entry name" value="RAS"/>
    <property type="match status" value="1"/>
</dbReference>
<dbReference type="InterPro" id="IPR011990">
    <property type="entry name" value="TPR-like_helical_dom_sf"/>
</dbReference>
<dbReference type="SUPFAM" id="SSF56112">
    <property type="entry name" value="Protein kinase-like (PK-like)"/>
    <property type="match status" value="1"/>
</dbReference>
<keyword evidence="1" id="KW-0547">Nucleotide-binding</keyword>
<dbReference type="InterPro" id="IPR000719">
    <property type="entry name" value="Prot_kinase_dom"/>
</dbReference>